<evidence type="ECO:0000256" key="3">
    <source>
        <dbReference type="ARBA" id="ARBA00022729"/>
    </source>
</evidence>
<dbReference type="InterPro" id="IPR000709">
    <property type="entry name" value="Leu_Ile_Val-bd"/>
</dbReference>
<evidence type="ECO:0000256" key="1">
    <source>
        <dbReference type="ARBA" id="ARBA00010062"/>
    </source>
</evidence>
<dbReference type="Proteomes" id="UP000254647">
    <property type="component" value="Unassembled WGS sequence"/>
</dbReference>
<evidence type="ECO:0000259" key="6">
    <source>
        <dbReference type="Pfam" id="PF13458"/>
    </source>
</evidence>
<sequence>MKRNAKTIIAGMIALAISHTAMADDIKVAVVGAMSGPIAQWGDMEFNGARQAIKDINAKGGIKGDKLVGVEYDDACDPKQAVAVANKIVNDGIKYVIGHLCSSSTQPASDIYEDEGILMISPGATNPELTQRGYQYIMRTAGLDSSQGQRRQNTFLRR</sequence>
<accession>A0A376CX35</accession>
<keyword evidence="3 5" id="KW-0732">Signal</keyword>
<organism evidence="7 8">
    <name type="scientific">Escherichia coli</name>
    <dbReference type="NCBI Taxonomy" id="562"/>
    <lineage>
        <taxon>Bacteria</taxon>
        <taxon>Pseudomonadati</taxon>
        <taxon>Pseudomonadota</taxon>
        <taxon>Gammaproteobacteria</taxon>
        <taxon>Enterobacterales</taxon>
        <taxon>Enterobacteriaceae</taxon>
        <taxon>Escherichia</taxon>
    </lineage>
</organism>
<name>A0A376CX35_ECOLX</name>
<dbReference type="GO" id="GO:0006865">
    <property type="term" value="P:amino acid transport"/>
    <property type="evidence" value="ECO:0007669"/>
    <property type="project" value="UniProtKB-KW"/>
</dbReference>
<dbReference type="InterPro" id="IPR028082">
    <property type="entry name" value="Peripla_BP_I"/>
</dbReference>
<evidence type="ECO:0000256" key="2">
    <source>
        <dbReference type="ARBA" id="ARBA00022448"/>
    </source>
</evidence>
<proteinExistence type="inferred from homology"/>
<dbReference type="CDD" id="cd06342">
    <property type="entry name" value="PBP1_ABC_LIVBP-like"/>
    <property type="match status" value="1"/>
</dbReference>
<dbReference type="EMBL" id="UFXW01000004">
    <property type="protein sequence ID" value="STC77294.1"/>
    <property type="molecule type" value="Genomic_DNA"/>
</dbReference>
<feature type="domain" description="Leucine-binding protein" evidence="6">
    <location>
        <begin position="26"/>
        <end position="147"/>
    </location>
</feature>
<dbReference type="Gene3D" id="3.40.50.2300">
    <property type="match status" value="1"/>
</dbReference>
<reference evidence="7 8" key="1">
    <citation type="submission" date="2018-06" db="EMBL/GenBank/DDBJ databases">
        <authorList>
            <consortium name="Pathogen Informatics"/>
            <person name="Doyle S."/>
        </authorList>
    </citation>
    <scope>NUCLEOTIDE SEQUENCE [LARGE SCALE GENOMIC DNA]</scope>
    <source>
        <strain evidence="7 8">NCTC10767</strain>
    </source>
</reference>
<evidence type="ECO:0000313" key="7">
    <source>
        <dbReference type="EMBL" id="STC77294.1"/>
    </source>
</evidence>
<feature type="signal peptide" evidence="5">
    <location>
        <begin position="1"/>
        <end position="23"/>
    </location>
</feature>
<dbReference type="PRINTS" id="PR00337">
    <property type="entry name" value="LEUILEVALBP"/>
</dbReference>
<evidence type="ECO:0000256" key="4">
    <source>
        <dbReference type="ARBA" id="ARBA00022970"/>
    </source>
</evidence>
<gene>
    <name evidence="7" type="primary">livK_1</name>
    <name evidence="7" type="ORF">NCTC10767_01351</name>
</gene>
<evidence type="ECO:0000313" key="8">
    <source>
        <dbReference type="Proteomes" id="UP000254647"/>
    </source>
</evidence>
<protein>
    <submittedName>
        <fullName evidence="7">Leucine-specific transport system</fullName>
    </submittedName>
</protein>
<evidence type="ECO:0000256" key="5">
    <source>
        <dbReference type="SAM" id="SignalP"/>
    </source>
</evidence>
<dbReference type="SUPFAM" id="SSF53822">
    <property type="entry name" value="Periplasmic binding protein-like I"/>
    <property type="match status" value="1"/>
</dbReference>
<dbReference type="PANTHER" id="PTHR47151:SF3">
    <property type="entry name" value="LEUCINE-SPECIFIC-BINDING PROTEIN"/>
    <property type="match status" value="1"/>
</dbReference>
<keyword evidence="4" id="KW-0029">Amino-acid transport</keyword>
<dbReference type="Pfam" id="PF13458">
    <property type="entry name" value="Peripla_BP_6"/>
    <property type="match status" value="1"/>
</dbReference>
<feature type="chain" id="PRO_5016877978" evidence="5">
    <location>
        <begin position="24"/>
        <end position="158"/>
    </location>
</feature>
<keyword evidence="2" id="KW-0813">Transport</keyword>
<dbReference type="AlphaFoldDB" id="A0A376CX35"/>
<dbReference type="PANTHER" id="PTHR47151">
    <property type="entry name" value="LEU/ILE/VAL-BINDING ABC TRANSPORTER SUBUNIT"/>
    <property type="match status" value="1"/>
</dbReference>
<dbReference type="InterPro" id="IPR028081">
    <property type="entry name" value="Leu-bd"/>
</dbReference>
<comment type="similarity">
    <text evidence="1">Belongs to the leucine-binding protein family.</text>
</comment>